<feature type="compositionally biased region" description="Low complexity" evidence="3">
    <location>
        <begin position="272"/>
        <end position="281"/>
    </location>
</feature>
<dbReference type="AlphaFoldDB" id="A0A1Q3EGV0"/>
<evidence type="ECO:0000313" key="5">
    <source>
        <dbReference type="EMBL" id="GAW06422.1"/>
    </source>
</evidence>
<dbReference type="SMART" id="SM00563">
    <property type="entry name" value="PlsC"/>
    <property type="match status" value="1"/>
</dbReference>
<dbReference type="EMBL" id="BDGU01000319">
    <property type="protein sequence ID" value="GAW06422.1"/>
    <property type="molecule type" value="Genomic_DNA"/>
</dbReference>
<feature type="compositionally biased region" description="Basic and acidic residues" evidence="3">
    <location>
        <begin position="282"/>
        <end position="291"/>
    </location>
</feature>
<accession>A0A1Q3EGV0</accession>
<evidence type="ECO:0000256" key="2">
    <source>
        <dbReference type="ARBA" id="ARBA00023315"/>
    </source>
</evidence>
<dbReference type="GO" id="GO:0003841">
    <property type="term" value="F:1-acylglycerol-3-phosphate O-acyltransferase activity"/>
    <property type="evidence" value="ECO:0007669"/>
    <property type="project" value="TreeGrafter"/>
</dbReference>
<reference evidence="5 6" key="1">
    <citation type="submission" date="2016-08" db="EMBL/GenBank/DDBJ databases">
        <authorList>
            <consortium name="Lentinula edodes genome sequencing consortium"/>
            <person name="Sakamoto Y."/>
            <person name="Nakade K."/>
            <person name="Sato S."/>
            <person name="Yoshida Y."/>
            <person name="Miyazaki K."/>
            <person name="Natsume S."/>
            <person name="Konno N."/>
        </authorList>
    </citation>
    <scope>NUCLEOTIDE SEQUENCE [LARGE SCALE GENOMIC DNA]</scope>
    <source>
        <strain evidence="5 6">NBRC 111202</strain>
    </source>
</reference>
<feature type="domain" description="Phospholipid/glycerol acyltransferase" evidence="4">
    <location>
        <begin position="71"/>
        <end position="167"/>
    </location>
</feature>
<dbReference type="Proteomes" id="UP000188533">
    <property type="component" value="Unassembled WGS sequence"/>
</dbReference>
<dbReference type="PANTHER" id="PTHR10434:SF11">
    <property type="entry name" value="1-ACYL-SN-GLYCEROL-3-PHOSPHATE ACYLTRANSFERASE"/>
    <property type="match status" value="1"/>
</dbReference>
<name>A0A1Q3EGV0_LENED</name>
<evidence type="ECO:0000256" key="1">
    <source>
        <dbReference type="ARBA" id="ARBA00022679"/>
    </source>
</evidence>
<proteinExistence type="predicted"/>
<feature type="region of interest" description="Disordered" evidence="3">
    <location>
        <begin position="221"/>
        <end position="311"/>
    </location>
</feature>
<evidence type="ECO:0000313" key="6">
    <source>
        <dbReference type="Proteomes" id="UP000188533"/>
    </source>
</evidence>
<dbReference type="GO" id="GO:0005783">
    <property type="term" value="C:endoplasmic reticulum"/>
    <property type="evidence" value="ECO:0007669"/>
    <property type="project" value="TreeGrafter"/>
</dbReference>
<keyword evidence="6" id="KW-1185">Reference proteome</keyword>
<organism evidence="5 6">
    <name type="scientific">Lentinula edodes</name>
    <name type="common">Shiitake mushroom</name>
    <name type="synonym">Lentinus edodes</name>
    <dbReference type="NCBI Taxonomy" id="5353"/>
    <lineage>
        <taxon>Eukaryota</taxon>
        <taxon>Fungi</taxon>
        <taxon>Dikarya</taxon>
        <taxon>Basidiomycota</taxon>
        <taxon>Agaricomycotina</taxon>
        <taxon>Agaricomycetes</taxon>
        <taxon>Agaricomycetidae</taxon>
        <taxon>Agaricales</taxon>
        <taxon>Marasmiineae</taxon>
        <taxon>Omphalotaceae</taxon>
        <taxon>Lentinula</taxon>
    </lineage>
</organism>
<sequence length="311" mass="34375">MGLYYFRRGLYLGCMTAVATFGIVVAATMSATGYRYDVNWVIARTFYALAGTVLNIKVEVEGEEHLLTKPAVLLSNHQSMLDILFVGRLMPKRTSIMAKNSLQYTPLVRSLEAAGQLMKNRKISLWMYPEGTRHMSKEPDLLPFKKGAFHLALQSGIPVVPIITENYWRIYQEGFFGTGVVKIRVLPPIPTEGLTANDVPELAERVRDQMLDALRDISVKVEPAPAEEPRDLPPPTTSSDPALVSSPSNTKEEGAFSPPDVNPEQVLEARTSSVVSIASSDSNHREQRSEPSENGTETEEDEGMILVGRPT</sequence>
<dbReference type="SUPFAM" id="SSF69593">
    <property type="entry name" value="Glycerol-3-phosphate (1)-acyltransferase"/>
    <property type="match status" value="1"/>
</dbReference>
<gene>
    <name evidence="5" type="ORF">LENED_008350</name>
</gene>
<dbReference type="CDD" id="cd07989">
    <property type="entry name" value="LPLAT_AGPAT-like"/>
    <property type="match status" value="1"/>
</dbReference>
<reference evidence="5 6" key="2">
    <citation type="submission" date="2017-02" db="EMBL/GenBank/DDBJ databases">
        <title>A genome survey and senescence transcriptome analysis in Lentinula edodes.</title>
        <authorList>
            <person name="Sakamoto Y."/>
            <person name="Nakade K."/>
            <person name="Sato S."/>
            <person name="Yoshida Y."/>
            <person name="Miyazaki K."/>
            <person name="Natsume S."/>
            <person name="Konno N."/>
        </authorList>
    </citation>
    <scope>NUCLEOTIDE SEQUENCE [LARGE SCALE GENOMIC DNA]</scope>
    <source>
        <strain evidence="5 6">NBRC 111202</strain>
    </source>
</reference>
<dbReference type="STRING" id="5353.A0A1Q3EGV0"/>
<dbReference type="PANTHER" id="PTHR10434">
    <property type="entry name" value="1-ACYL-SN-GLYCEROL-3-PHOSPHATE ACYLTRANSFERASE"/>
    <property type="match status" value="1"/>
</dbReference>
<keyword evidence="1" id="KW-0808">Transferase</keyword>
<feature type="compositionally biased region" description="Polar residues" evidence="3">
    <location>
        <begin position="237"/>
        <end position="249"/>
    </location>
</feature>
<protein>
    <submittedName>
        <fullName evidence="5">1-acylglycerol-3-phosphate O</fullName>
    </submittedName>
</protein>
<dbReference type="Pfam" id="PF01553">
    <property type="entry name" value="Acyltransferase"/>
    <property type="match status" value="1"/>
</dbReference>
<evidence type="ECO:0000256" key="3">
    <source>
        <dbReference type="SAM" id="MobiDB-lite"/>
    </source>
</evidence>
<evidence type="ECO:0000259" key="4">
    <source>
        <dbReference type="SMART" id="SM00563"/>
    </source>
</evidence>
<comment type="caution">
    <text evidence="5">The sequence shown here is derived from an EMBL/GenBank/DDBJ whole genome shotgun (WGS) entry which is preliminary data.</text>
</comment>
<keyword evidence="2" id="KW-0012">Acyltransferase</keyword>
<dbReference type="GO" id="GO:0006654">
    <property type="term" value="P:phosphatidic acid biosynthetic process"/>
    <property type="evidence" value="ECO:0007669"/>
    <property type="project" value="TreeGrafter"/>
</dbReference>
<dbReference type="InterPro" id="IPR002123">
    <property type="entry name" value="Plipid/glycerol_acylTrfase"/>
</dbReference>